<comment type="caution">
    <text evidence="2">The sequence shown here is derived from an EMBL/GenBank/DDBJ whole genome shotgun (WGS) entry which is preliminary data.</text>
</comment>
<dbReference type="RefSeq" id="WP_311759096.1">
    <property type="nucleotide sequence ID" value="NZ_JAVRQI010000006.1"/>
</dbReference>
<name>A0ABU3ECN4_9RHOB</name>
<evidence type="ECO:0000313" key="2">
    <source>
        <dbReference type="EMBL" id="MDT1061996.1"/>
    </source>
</evidence>
<feature type="region of interest" description="Disordered" evidence="1">
    <location>
        <begin position="42"/>
        <end position="75"/>
    </location>
</feature>
<sequence>MTDQINFVQGAFAVYNPDDTSVMSGFIPFRFNPETLTRQLQLEQAQGGADKGATPGAQGAGQGGTSGEQGADASSGTLKESFSVLLRFDLAEREETRSSLPIEFGVMPEISALEELLYPVESESEAPSDGSEPVRARGRRPIVLFVWGERRVVPVKITGMSIAETFFNGKLYPVRAEIEVGLEVLGEAEARDNTRVSSSLGFTGANRRKMARLYLDTTADQGTSINLPQ</sequence>
<protein>
    <submittedName>
        <fullName evidence="2">Uncharacterized protein</fullName>
    </submittedName>
</protein>
<evidence type="ECO:0000313" key="3">
    <source>
        <dbReference type="Proteomes" id="UP001251085"/>
    </source>
</evidence>
<dbReference type="Proteomes" id="UP001251085">
    <property type="component" value="Unassembled WGS sequence"/>
</dbReference>
<proteinExistence type="predicted"/>
<keyword evidence="3" id="KW-1185">Reference proteome</keyword>
<feature type="compositionally biased region" description="Gly residues" evidence="1">
    <location>
        <begin position="58"/>
        <end position="67"/>
    </location>
</feature>
<dbReference type="EMBL" id="JAVRQI010000006">
    <property type="protein sequence ID" value="MDT1061996.1"/>
    <property type="molecule type" value="Genomic_DNA"/>
</dbReference>
<evidence type="ECO:0000256" key="1">
    <source>
        <dbReference type="SAM" id="MobiDB-lite"/>
    </source>
</evidence>
<reference evidence="3" key="1">
    <citation type="submission" date="2023-07" db="EMBL/GenBank/DDBJ databases">
        <title>Characterization of two Paracoccaceae strains isolated from Phycosphere and proposal of Xinfangfangia lacusdiani sp. nov.</title>
        <authorList>
            <person name="Deng Y."/>
            <person name="Zhang Y.Q."/>
        </authorList>
    </citation>
    <scope>NUCLEOTIDE SEQUENCE [LARGE SCALE GENOMIC DNA]</scope>
    <source>
        <strain evidence="3">CPCC 101403</strain>
    </source>
</reference>
<gene>
    <name evidence="2" type="ORF">RM190_09025</name>
</gene>
<organism evidence="2 3">
    <name type="scientific">Paracoccus broussonetiae</name>
    <dbReference type="NCBI Taxonomy" id="3075834"/>
    <lineage>
        <taxon>Bacteria</taxon>
        <taxon>Pseudomonadati</taxon>
        <taxon>Pseudomonadota</taxon>
        <taxon>Alphaproteobacteria</taxon>
        <taxon>Rhodobacterales</taxon>
        <taxon>Paracoccaceae</taxon>
        <taxon>Paracoccus</taxon>
    </lineage>
</organism>
<accession>A0ABU3ECN4</accession>